<reference evidence="1" key="1">
    <citation type="submission" date="2017-10" db="EMBL/GenBank/DDBJ databases">
        <title>Genome sequence of cellulolytic Lachnospiraceae bacterium XHS1971 isolated from hotspring sediment.</title>
        <authorList>
            <person name="Vasudevan G."/>
            <person name="Joshi A.J."/>
            <person name="Hivarkar S."/>
            <person name="Lanjekar V.B."/>
            <person name="Dhakephalkar P.K."/>
            <person name="Dagar S."/>
        </authorList>
    </citation>
    <scope>NUCLEOTIDE SEQUENCE</scope>
    <source>
        <strain evidence="1">XHS1971</strain>
    </source>
</reference>
<comment type="caution">
    <text evidence="1">The sequence shown here is derived from an EMBL/GenBank/DDBJ whole genome shotgun (WGS) entry which is preliminary data.</text>
</comment>
<protein>
    <submittedName>
        <fullName evidence="1">Uncharacterized protein</fullName>
    </submittedName>
</protein>
<evidence type="ECO:0000313" key="1">
    <source>
        <dbReference type="EMBL" id="PHV71750.1"/>
    </source>
</evidence>
<name>A0AC61DFS6_9FIRM</name>
<organism evidence="1 2">
    <name type="scientific">Sporanaerobium hydrogeniformans</name>
    <dbReference type="NCBI Taxonomy" id="3072179"/>
    <lineage>
        <taxon>Bacteria</taxon>
        <taxon>Bacillati</taxon>
        <taxon>Bacillota</taxon>
        <taxon>Clostridia</taxon>
        <taxon>Lachnospirales</taxon>
        <taxon>Lachnospiraceae</taxon>
        <taxon>Sporanaerobium</taxon>
    </lineage>
</organism>
<dbReference type="Proteomes" id="UP000224460">
    <property type="component" value="Unassembled WGS sequence"/>
</dbReference>
<keyword evidence="2" id="KW-1185">Reference proteome</keyword>
<sequence>MIEVDKKFKIFVIVTLAILLIAIGGCTFVVLNLINKTNSAVSEAVKEEKPKELKVVGLGDAITVNLSDEYGESHVMRVVISFGVDEKSKEFKKFNSDVTEKNVIIRDAIIDIMREQTFEMMNKKDGKTKLSDEVKTKINKLLDTKIIEKVYCSDFFIQ</sequence>
<evidence type="ECO:0000313" key="2">
    <source>
        <dbReference type="Proteomes" id="UP000224460"/>
    </source>
</evidence>
<dbReference type="EMBL" id="PEDL01000002">
    <property type="protein sequence ID" value="PHV71750.1"/>
    <property type="molecule type" value="Genomic_DNA"/>
</dbReference>
<accession>A0AC61DFS6</accession>
<proteinExistence type="predicted"/>
<gene>
    <name evidence="1" type="ORF">CS063_04115</name>
</gene>